<keyword evidence="3" id="KW-1185">Reference proteome</keyword>
<dbReference type="RefSeq" id="WP_158925149.1">
    <property type="nucleotide sequence ID" value="NZ_CP047020.1"/>
</dbReference>
<evidence type="ECO:0000313" key="2">
    <source>
        <dbReference type="EMBL" id="QHA07031.1"/>
    </source>
</evidence>
<proteinExistence type="predicted"/>
<evidence type="ECO:0000256" key="1">
    <source>
        <dbReference type="SAM" id="MobiDB-lite"/>
    </source>
</evidence>
<dbReference type="KEGG" id="sbro:GQF42_30370"/>
<reference evidence="2 3" key="1">
    <citation type="submission" date="2019-12" db="EMBL/GenBank/DDBJ databases">
        <title>Streptomyces sp. strain T44 isolated from rhizosphere soil of Broussonetia papyrifera.</title>
        <authorList>
            <person name="Mo P."/>
        </authorList>
    </citation>
    <scope>NUCLEOTIDE SEQUENCE [LARGE SCALE GENOMIC DNA]</scope>
    <source>
        <strain evidence="2 3">T44</strain>
    </source>
</reference>
<organism evidence="2 3">
    <name type="scientific">Streptomyces broussonetiae</name>
    <dbReference type="NCBI Taxonomy" id="2686304"/>
    <lineage>
        <taxon>Bacteria</taxon>
        <taxon>Bacillati</taxon>
        <taxon>Actinomycetota</taxon>
        <taxon>Actinomycetes</taxon>
        <taxon>Kitasatosporales</taxon>
        <taxon>Streptomycetaceae</taxon>
        <taxon>Streptomyces</taxon>
    </lineage>
</organism>
<gene>
    <name evidence="2" type="ORF">GQF42_30370</name>
</gene>
<evidence type="ECO:0000313" key="3">
    <source>
        <dbReference type="Proteomes" id="UP000436138"/>
    </source>
</evidence>
<feature type="region of interest" description="Disordered" evidence="1">
    <location>
        <begin position="17"/>
        <end position="45"/>
    </location>
</feature>
<protein>
    <submittedName>
        <fullName evidence="2">Uncharacterized protein</fullName>
    </submittedName>
</protein>
<name>A0A6I6N924_9ACTN</name>
<accession>A0A6I6N924</accession>
<sequence length="162" mass="17031">MDVLLCAACGRRPTEPVRRLDEMPEGPGRDGLSGPDGPLRPPALLSRGTYAVDPLPHGAPFVPAPDGEEYDAVVPGGRWMSDERGFRVSAGPRGTRVLHPLDVVGLGLHPDVMRSVGCCGPDGEHGVNRLCPCGAEVVIAAADCTSEYATRFVPDVVRTVPA</sequence>
<dbReference type="AlphaFoldDB" id="A0A6I6N924"/>
<dbReference type="EMBL" id="CP047020">
    <property type="protein sequence ID" value="QHA07031.1"/>
    <property type="molecule type" value="Genomic_DNA"/>
</dbReference>
<dbReference type="Proteomes" id="UP000436138">
    <property type="component" value="Chromosome"/>
</dbReference>